<keyword evidence="2" id="KW-1185">Reference proteome</keyword>
<dbReference type="InterPro" id="IPR013083">
    <property type="entry name" value="Znf_RING/FYVE/PHD"/>
</dbReference>
<organism evidence="1 2">
    <name type="scientific">Halteria grandinella</name>
    <dbReference type="NCBI Taxonomy" id="5974"/>
    <lineage>
        <taxon>Eukaryota</taxon>
        <taxon>Sar</taxon>
        <taxon>Alveolata</taxon>
        <taxon>Ciliophora</taxon>
        <taxon>Intramacronucleata</taxon>
        <taxon>Spirotrichea</taxon>
        <taxon>Stichotrichia</taxon>
        <taxon>Sporadotrichida</taxon>
        <taxon>Halteriidae</taxon>
        <taxon>Halteria</taxon>
    </lineage>
</organism>
<name>A0A8J8T777_HALGN</name>
<gene>
    <name evidence="1" type="ORF">FGO68_gene14993</name>
</gene>
<dbReference type="Gene3D" id="3.30.40.10">
    <property type="entry name" value="Zinc/RING finger domain, C3HC4 (zinc finger)"/>
    <property type="match status" value="1"/>
</dbReference>
<sequence>MINSIEVECPQGCGQKVQIGNLEKHTTQSCPSKSFACQLCPFTGKQAEFKLHILEKHQDQLTQFFQKAPPQPQVGAGASSSTSDSASIQFDRIARTKNGAGLTAKLGESGKYYCGGRQDGARCQCCDGYCGPDNGCNCSQCMTLDVKGRVLQKGYLVNKEGRTARKGTTGQFYCGSKVLFGVPGCDGYCGPTNGPNCGPCKLLTIQAQDRYKSLV</sequence>
<protein>
    <submittedName>
        <fullName evidence="1">Uncharacterized protein</fullName>
    </submittedName>
</protein>
<comment type="caution">
    <text evidence="1">The sequence shown here is derived from an EMBL/GenBank/DDBJ whole genome shotgun (WGS) entry which is preliminary data.</text>
</comment>
<dbReference type="EMBL" id="RRYP01003209">
    <property type="protein sequence ID" value="TNV84021.1"/>
    <property type="molecule type" value="Genomic_DNA"/>
</dbReference>
<reference evidence="1" key="1">
    <citation type="submission" date="2019-06" db="EMBL/GenBank/DDBJ databases">
        <authorList>
            <person name="Zheng W."/>
        </authorList>
    </citation>
    <scope>NUCLEOTIDE SEQUENCE</scope>
    <source>
        <strain evidence="1">QDHG01</strain>
    </source>
</reference>
<evidence type="ECO:0000313" key="1">
    <source>
        <dbReference type="EMBL" id="TNV84021.1"/>
    </source>
</evidence>
<dbReference type="Proteomes" id="UP000785679">
    <property type="component" value="Unassembled WGS sequence"/>
</dbReference>
<accession>A0A8J8T777</accession>
<dbReference type="SUPFAM" id="SSF49599">
    <property type="entry name" value="TRAF domain-like"/>
    <property type="match status" value="1"/>
</dbReference>
<dbReference type="OrthoDB" id="9972365at2759"/>
<dbReference type="AlphaFoldDB" id="A0A8J8T777"/>
<proteinExistence type="predicted"/>
<evidence type="ECO:0000313" key="2">
    <source>
        <dbReference type="Proteomes" id="UP000785679"/>
    </source>
</evidence>